<keyword evidence="1" id="KW-0472">Membrane</keyword>
<proteinExistence type="predicted"/>
<sequence length="116" mass="13192">MSIPRVIYLALAIFGLILPWYYNFQYMTETSGTFDIADFMAAAASTPAGQSLGWDLAIACIAGLIWMFLESRKLGLRFFWIYPVLTFSIAYAFAFPLFLFVRQGILEAQQDREPNV</sequence>
<evidence type="ECO:0000313" key="3">
    <source>
        <dbReference type="Proteomes" id="UP001143304"/>
    </source>
</evidence>
<protein>
    <submittedName>
        <fullName evidence="2">DUF2834 domain-containing protein</fullName>
    </submittedName>
</protein>
<dbReference type="RefSeq" id="WP_279250131.1">
    <property type="nucleotide sequence ID" value="NZ_SHNO01000001.1"/>
</dbReference>
<dbReference type="EMBL" id="SHNO01000001">
    <property type="protein sequence ID" value="MCX2978434.1"/>
    <property type="molecule type" value="Genomic_DNA"/>
</dbReference>
<name>A0ABT3TAF0_9GAMM</name>
<keyword evidence="3" id="KW-1185">Reference proteome</keyword>
<feature type="transmembrane region" description="Helical" evidence="1">
    <location>
        <begin position="81"/>
        <end position="101"/>
    </location>
</feature>
<reference evidence="2" key="1">
    <citation type="submission" date="2019-02" db="EMBL/GenBank/DDBJ databases">
        <authorList>
            <person name="Li S.-H."/>
        </authorList>
    </citation>
    <scope>NUCLEOTIDE SEQUENCE</scope>
    <source>
        <strain evidence="2">IMCC11814</strain>
    </source>
</reference>
<accession>A0ABT3TAF0</accession>
<dbReference type="InterPro" id="IPR021362">
    <property type="entry name" value="DUF2834"/>
</dbReference>
<comment type="caution">
    <text evidence="2">The sequence shown here is derived from an EMBL/GenBank/DDBJ whole genome shotgun (WGS) entry which is preliminary data.</text>
</comment>
<keyword evidence="1" id="KW-0812">Transmembrane</keyword>
<feature type="transmembrane region" description="Helical" evidence="1">
    <location>
        <begin position="52"/>
        <end position="69"/>
    </location>
</feature>
<organism evidence="2 3">
    <name type="scientific">Candidatus Marimicrobium litorale</name>
    <dbReference type="NCBI Taxonomy" id="2518991"/>
    <lineage>
        <taxon>Bacteria</taxon>
        <taxon>Pseudomonadati</taxon>
        <taxon>Pseudomonadota</taxon>
        <taxon>Gammaproteobacteria</taxon>
        <taxon>Cellvibrionales</taxon>
        <taxon>Halieaceae</taxon>
        <taxon>Marimicrobium</taxon>
    </lineage>
</organism>
<evidence type="ECO:0000313" key="2">
    <source>
        <dbReference type="EMBL" id="MCX2978434.1"/>
    </source>
</evidence>
<dbReference type="Pfam" id="PF11196">
    <property type="entry name" value="DUF2834"/>
    <property type="match status" value="1"/>
</dbReference>
<dbReference type="Proteomes" id="UP001143304">
    <property type="component" value="Unassembled WGS sequence"/>
</dbReference>
<keyword evidence="1" id="KW-1133">Transmembrane helix</keyword>
<feature type="transmembrane region" description="Helical" evidence="1">
    <location>
        <begin position="6"/>
        <end position="24"/>
    </location>
</feature>
<gene>
    <name evidence="2" type="ORF">EYC82_13795</name>
</gene>
<evidence type="ECO:0000256" key="1">
    <source>
        <dbReference type="SAM" id="Phobius"/>
    </source>
</evidence>